<evidence type="ECO:0000256" key="1">
    <source>
        <dbReference type="ARBA" id="ARBA00001946"/>
    </source>
</evidence>
<keyword evidence="4" id="KW-0479">Metal-binding</keyword>
<dbReference type="FunFam" id="1.10.600.10:FF:000002">
    <property type="entry name" value="Octaprenyl diphosphate synthase"/>
    <property type="match status" value="1"/>
</dbReference>
<dbReference type="SFLD" id="SFLDS00005">
    <property type="entry name" value="Isoprenoid_Synthase_Type_I"/>
    <property type="match status" value="1"/>
</dbReference>
<evidence type="ECO:0000313" key="6">
    <source>
        <dbReference type="EMBL" id="CUS54373.1"/>
    </source>
</evidence>
<evidence type="ECO:0000256" key="4">
    <source>
        <dbReference type="ARBA" id="ARBA00022723"/>
    </source>
</evidence>
<dbReference type="GO" id="GO:0046872">
    <property type="term" value="F:metal ion binding"/>
    <property type="evidence" value="ECO:0007669"/>
    <property type="project" value="UniProtKB-KW"/>
</dbReference>
<dbReference type="SUPFAM" id="SSF48576">
    <property type="entry name" value="Terpenoid synthases"/>
    <property type="match status" value="1"/>
</dbReference>
<name>A0A160TUY4_9ZZZZ</name>
<keyword evidence="5" id="KW-0460">Magnesium</keyword>
<evidence type="ECO:0000256" key="5">
    <source>
        <dbReference type="ARBA" id="ARBA00022842"/>
    </source>
</evidence>
<dbReference type="GO" id="GO:0106350">
    <property type="term" value="F:all-trans-octaprenyl-diphosphate synthase activity"/>
    <property type="evidence" value="ECO:0007669"/>
    <property type="project" value="UniProtKB-EC"/>
</dbReference>
<dbReference type="Pfam" id="PF00348">
    <property type="entry name" value="polyprenyl_synt"/>
    <property type="match status" value="1"/>
</dbReference>
<dbReference type="PANTHER" id="PTHR12001:SF69">
    <property type="entry name" value="ALL TRANS-POLYPRENYL-DIPHOSPHATE SYNTHASE PDSS1"/>
    <property type="match status" value="1"/>
</dbReference>
<dbReference type="InterPro" id="IPR000092">
    <property type="entry name" value="Polyprenyl_synt"/>
</dbReference>
<dbReference type="Gene3D" id="1.10.600.10">
    <property type="entry name" value="Farnesyl Diphosphate Synthase"/>
    <property type="match status" value="1"/>
</dbReference>
<dbReference type="CDD" id="cd00685">
    <property type="entry name" value="Trans_IPPS_HT"/>
    <property type="match status" value="1"/>
</dbReference>
<gene>
    <name evidence="6" type="ORF">MGWOODY_XGa740</name>
</gene>
<dbReference type="InterPro" id="IPR033749">
    <property type="entry name" value="Polyprenyl_synt_CS"/>
</dbReference>
<keyword evidence="3 6" id="KW-0808">Transferase</keyword>
<comment type="cofactor">
    <cofactor evidence="1">
        <name>Mg(2+)</name>
        <dbReference type="ChEBI" id="CHEBI:18420"/>
    </cofactor>
</comment>
<dbReference type="GO" id="GO:0008299">
    <property type="term" value="P:isoprenoid biosynthetic process"/>
    <property type="evidence" value="ECO:0007669"/>
    <property type="project" value="InterPro"/>
</dbReference>
<dbReference type="EMBL" id="CZRL01000104">
    <property type="protein sequence ID" value="CUS54373.1"/>
    <property type="molecule type" value="Genomic_DNA"/>
</dbReference>
<sequence length="344" mass="37409">MSTPSNLQPNKRQLDPATTNPATLLNEIMALVSDDLSAIKRHIENQIESDVPLIREIGRYIVDAGGKRLRPITLLLAARSLGYQGTAHIDLGAVIEFIHTATLLHDDVVDKSDLRRGRKTTNAVWGNPASVLVGDFLYSRAFEMMVAVDRMAIMRIMAATTNRISEGEVLQLLNTHSPNVSEAEYLETITRKTAKLFESAAQIGALLANAAPATESALAEFGLNIGISFQIIDDALDYRPGTDSIGKNTGDDLADGKMTLPLIHALRVCTPSDKELIQAAISVGDRSQFDTIVAIIESTDSLAYTSRLARTYAAQAQQALELLPPSDYRKALSKLAEFAVSRSY</sequence>
<proteinExistence type="inferred from homology"/>
<organism evidence="6">
    <name type="scientific">hydrothermal vent metagenome</name>
    <dbReference type="NCBI Taxonomy" id="652676"/>
    <lineage>
        <taxon>unclassified sequences</taxon>
        <taxon>metagenomes</taxon>
        <taxon>ecological metagenomes</taxon>
    </lineage>
</organism>
<dbReference type="PANTHER" id="PTHR12001">
    <property type="entry name" value="GERANYLGERANYL PYROPHOSPHATE SYNTHASE"/>
    <property type="match status" value="1"/>
</dbReference>
<dbReference type="InterPro" id="IPR008949">
    <property type="entry name" value="Isoprenoid_synthase_dom_sf"/>
</dbReference>
<evidence type="ECO:0000256" key="3">
    <source>
        <dbReference type="ARBA" id="ARBA00022679"/>
    </source>
</evidence>
<evidence type="ECO:0000256" key="2">
    <source>
        <dbReference type="ARBA" id="ARBA00006706"/>
    </source>
</evidence>
<protein>
    <submittedName>
        <fullName evidence="6">Octaprenyl diphosphate synthase</fullName>
        <ecNumber evidence="6">2.5.1.90</ecNumber>
    </submittedName>
</protein>
<comment type="similarity">
    <text evidence="2">Belongs to the FPP/GGPP synthase family.</text>
</comment>
<accession>A0A160TUY4</accession>
<dbReference type="PROSITE" id="PS00723">
    <property type="entry name" value="POLYPRENYL_SYNTHASE_1"/>
    <property type="match status" value="1"/>
</dbReference>
<dbReference type="AlphaFoldDB" id="A0A160TUY4"/>
<dbReference type="EC" id="2.5.1.90" evidence="6"/>
<reference evidence="6" key="1">
    <citation type="submission" date="2015-10" db="EMBL/GenBank/DDBJ databases">
        <authorList>
            <person name="Gilbert D.G."/>
        </authorList>
    </citation>
    <scope>NUCLEOTIDE SEQUENCE</scope>
</reference>